<dbReference type="PRINTS" id="PR01415">
    <property type="entry name" value="ANKYRIN"/>
</dbReference>
<comment type="caution">
    <text evidence="10">The sequence shown here is derived from an EMBL/GenBank/DDBJ whole genome shotgun (WGS) entry which is preliminary data.</text>
</comment>
<dbReference type="InterPro" id="IPR056884">
    <property type="entry name" value="NPHP3-like_N"/>
</dbReference>
<feature type="domain" description="Nephrocystin 3-like N-terminal" evidence="9">
    <location>
        <begin position="385"/>
        <end position="546"/>
    </location>
</feature>
<feature type="repeat" description="ANK" evidence="6">
    <location>
        <begin position="1133"/>
        <end position="1161"/>
    </location>
</feature>
<feature type="repeat" description="ANK" evidence="6">
    <location>
        <begin position="1438"/>
        <end position="1470"/>
    </location>
</feature>
<dbReference type="Gene3D" id="1.25.40.20">
    <property type="entry name" value="Ankyrin repeat-containing domain"/>
    <property type="match status" value="5"/>
</dbReference>
<dbReference type="Pfam" id="PF24883">
    <property type="entry name" value="NPHP3_N"/>
    <property type="match status" value="1"/>
</dbReference>
<keyword evidence="11" id="KW-1185">Reference proteome</keyword>
<keyword evidence="3" id="KW-0863">Zinc-finger</keyword>
<evidence type="ECO:0000256" key="7">
    <source>
        <dbReference type="SAM" id="MobiDB-lite"/>
    </source>
</evidence>
<feature type="region of interest" description="Disordered" evidence="7">
    <location>
        <begin position="1779"/>
        <end position="1817"/>
    </location>
</feature>
<evidence type="ECO:0000256" key="6">
    <source>
        <dbReference type="PROSITE-ProRule" id="PRU00023"/>
    </source>
</evidence>
<feature type="compositionally biased region" description="Low complexity" evidence="7">
    <location>
        <begin position="1"/>
        <end position="17"/>
    </location>
</feature>
<dbReference type="InterPro" id="IPR002110">
    <property type="entry name" value="Ankyrin_rpt"/>
</dbReference>
<organism evidence="10 11">
    <name type="scientific">Cladobotryum mycophilum</name>
    <dbReference type="NCBI Taxonomy" id="491253"/>
    <lineage>
        <taxon>Eukaryota</taxon>
        <taxon>Fungi</taxon>
        <taxon>Dikarya</taxon>
        <taxon>Ascomycota</taxon>
        <taxon>Pezizomycotina</taxon>
        <taxon>Sordariomycetes</taxon>
        <taxon>Hypocreomycetidae</taxon>
        <taxon>Hypocreales</taxon>
        <taxon>Hypocreaceae</taxon>
        <taxon>Cladobotryum</taxon>
    </lineage>
</organism>
<dbReference type="InterPro" id="IPR029058">
    <property type="entry name" value="AB_hydrolase_fold"/>
</dbReference>
<dbReference type="Proteomes" id="UP001338125">
    <property type="component" value="Unassembled WGS sequence"/>
</dbReference>
<dbReference type="SMART" id="SM00248">
    <property type="entry name" value="ANK"/>
    <property type="match status" value="20"/>
</dbReference>
<reference evidence="10 11" key="1">
    <citation type="submission" date="2024-01" db="EMBL/GenBank/DDBJ databases">
        <title>Complete genome of Cladobotryum mycophilum ATHUM6906.</title>
        <authorList>
            <person name="Christinaki A.C."/>
            <person name="Myridakis A.I."/>
            <person name="Kouvelis V.N."/>
        </authorList>
    </citation>
    <scope>NUCLEOTIDE SEQUENCE [LARGE SCALE GENOMIC DNA]</scope>
    <source>
        <strain evidence="10 11">ATHUM6906</strain>
    </source>
</reference>
<evidence type="ECO:0000256" key="4">
    <source>
        <dbReference type="ARBA" id="ARBA00022833"/>
    </source>
</evidence>
<dbReference type="SUPFAM" id="SSF53474">
    <property type="entry name" value="alpha/beta-Hydrolases"/>
    <property type="match status" value="1"/>
</dbReference>
<dbReference type="InterPro" id="IPR036770">
    <property type="entry name" value="Ankyrin_rpt-contain_sf"/>
</dbReference>
<feature type="repeat" description="ANK" evidence="6">
    <location>
        <begin position="1471"/>
        <end position="1503"/>
    </location>
</feature>
<evidence type="ECO:0000256" key="3">
    <source>
        <dbReference type="ARBA" id="ARBA00022771"/>
    </source>
</evidence>
<dbReference type="Pfam" id="PF00023">
    <property type="entry name" value="Ank"/>
    <property type="match status" value="3"/>
</dbReference>
<protein>
    <submittedName>
        <fullName evidence="10">Ankyrin-3-like protein</fullName>
    </submittedName>
</protein>
<feature type="region of interest" description="Disordered" evidence="7">
    <location>
        <begin position="1"/>
        <end position="106"/>
    </location>
</feature>
<dbReference type="EMBL" id="JAVFKD010000016">
    <property type="protein sequence ID" value="KAK5988121.1"/>
    <property type="molecule type" value="Genomic_DNA"/>
</dbReference>
<evidence type="ECO:0000256" key="2">
    <source>
        <dbReference type="ARBA" id="ARBA00022737"/>
    </source>
</evidence>
<dbReference type="Gene3D" id="3.30.60.90">
    <property type="match status" value="1"/>
</dbReference>
<dbReference type="PANTHER" id="PTHR24123">
    <property type="entry name" value="ANKYRIN REPEAT-CONTAINING"/>
    <property type="match status" value="1"/>
</dbReference>
<evidence type="ECO:0000313" key="11">
    <source>
        <dbReference type="Proteomes" id="UP001338125"/>
    </source>
</evidence>
<dbReference type="Pfam" id="PF12796">
    <property type="entry name" value="Ank_2"/>
    <property type="match status" value="5"/>
</dbReference>
<accession>A0ABR0S7H9</accession>
<keyword evidence="4" id="KW-0862">Zinc</keyword>
<dbReference type="PROSITE" id="PS50297">
    <property type="entry name" value="ANK_REP_REGION"/>
    <property type="match status" value="8"/>
</dbReference>
<dbReference type="CDD" id="cd02249">
    <property type="entry name" value="ZZ"/>
    <property type="match status" value="1"/>
</dbReference>
<dbReference type="SUPFAM" id="SSF48403">
    <property type="entry name" value="Ankyrin repeat"/>
    <property type="match status" value="2"/>
</dbReference>
<evidence type="ECO:0000256" key="1">
    <source>
        <dbReference type="ARBA" id="ARBA00022723"/>
    </source>
</evidence>
<gene>
    <name evidence="10" type="ORF">PT974_12261</name>
</gene>
<dbReference type="InterPro" id="IPR043145">
    <property type="entry name" value="Znf_ZZ_sf"/>
</dbReference>
<evidence type="ECO:0000313" key="10">
    <source>
        <dbReference type="EMBL" id="KAK5988121.1"/>
    </source>
</evidence>
<dbReference type="InterPro" id="IPR051165">
    <property type="entry name" value="Multifunctional_ANK_Repeat"/>
</dbReference>
<feature type="repeat" description="ANK" evidence="6">
    <location>
        <begin position="1237"/>
        <end position="1269"/>
    </location>
</feature>
<feature type="compositionally biased region" description="Acidic residues" evidence="7">
    <location>
        <begin position="70"/>
        <end position="84"/>
    </location>
</feature>
<dbReference type="PROSITE" id="PS50088">
    <property type="entry name" value="ANK_REPEAT"/>
    <property type="match status" value="10"/>
</dbReference>
<keyword evidence="2" id="KW-0677">Repeat</keyword>
<evidence type="ECO:0000256" key="5">
    <source>
        <dbReference type="ARBA" id="ARBA00023043"/>
    </source>
</evidence>
<keyword evidence="1" id="KW-0479">Metal-binding</keyword>
<feature type="repeat" description="ANK" evidence="6">
    <location>
        <begin position="1027"/>
        <end position="1051"/>
    </location>
</feature>
<name>A0ABR0S7H9_9HYPO</name>
<sequence>MSDSDSSSDSSASRAASPAPESVPQAETELQPEQVPAVPDESEQAVEGNASTDADGNTPATDAEAAEPGAEAEAEAEAEPEPEPVELGPDAEPLHITSDRTPGWEENPIGVDIVVVHGVYGSWSNEGRAGPGSGSSEWVPTYADSLNYRYRVSRFEYEPLKLFAGRRSREAIRNCALKLLRALAEVRKHDDPRRLIIFVAHDIGGIIVKDALAAAALDRTNWMDIYEMSRILVFLGCPHRSLDNLDMEERLSRFLYASYDVNVAEVRPSVSSIADFAAAVTEINGLFVESKITLRSRIVSVHGRSKDNDINQAFDAYSGTMGIPMEKRILKDYVGADYSDVREYLGRLEKDLFLTVDAEQLQHERKILTLSSPVYPLQSGKTENPIAQTSQYKAWLNNPGPQILYLHGTDRVRDVAEQVFYSLEDLADTEGKRAVVLYFSFDRWDVRCDSLRDMLSTFMAEVMCHYPRLSDRIKVTFARLRQERGWTEADLIYWFERFRFTDEVDHVMFVINYFDECTKGSQKLFLENFAYLSQASEAPWKVVVTSHKPNALSTELHSPWSVNLDLSTLDLETNNTNHFEKDMTRLIKLRPDLILLGDQVREELQVIDGFDPLVRRVIWEQARVRPDWPDKLTTQEIFGPLDVLPGEGREDYNLEQLLQWVLQGLPEQATLRRILTWLLYSVRPLTIWELATVIYLGSEHDQGEAFPSSSALDSLISKIQTWFAGIIQVEHNEVKIRDPRLRSILMGNGPGEKASAEPKFLWGEVKQTAHFEIAKLCLEYLSRPSVKGLIEQTFQITDSETFETPTFADRGNLCSYALQAWTHHFLLGTPNDELTQLLSKHASSELAQSWATGYWALSNPVTRSVACLETLFPIFAGFGRLDVLEPRDEADTRQGLLEASSRGQTKTVQDLLQKVDSSESTLMEVLVASGACGNEDLMLELLDRITSKSETPDSITWPPILIHRAAWLGLARFTDKILSLGCSPDAEIDWMSIVVASPLSQAARNFHTETVRALLRHNADINYKHLYGRTPIHHVAGQGHAEIAKILVEEGKVDLESDDDEGFTTLYFACLWGHHHVAEVLLEMGADPDMGLKADAYCEKWSPLVVAADDGFKRCIQLLLEKKANPNISGPTDAGTALRYAALKGYIDVCRLLLDNGADPNSTFINPPILTQVMNDYTGNDKQLEIFDLLLSHNADANAKDGDGVPVLMHAVKSTQAEVFLRKLLDHGADVNITDSSNETALYWASENHKHDLVELLLEKNPDVNIVSSSGVTALYYAVPEEGIVRMLLEKGGDPDISRSSGFTCLMYAAWFSHIETIEHLLKHNATLELVYDADDEDLKGCTALSLAATYGNSDAVRVLAEAGANLKHTSEKAGVPVIHYAAKAETLSAVLEFPSRIDVNQVCNNGWTAIHLLGPSLANIKRLVNAGAGINIQDTHMGDTPLSLAAFNGDLERVKYFLKNGANINLGSSSDGAPLLQACRKANFEIVKYLVENGADVNQACDGIAGTPLQATCVQYTDNSIDNREEMVEYLIDNGAEVSGRGGLHGYPINAASIIGKPSLVNLLLDKGATVEVKDDMGRMPIHNAAFHGIDNFQAIVDAGGDVKIRDEMGRTVLHWAAQAGRVQVLEKLTSLLPIKEVINDTDLDGWTALCWAARGTDCWLDANFSGEPAEQIRVIKLLLENGADRTIAGTVNGHKWTPVKIARFHGQSDEVINLLKNGLESEGETRMSPLRTLTMISPRQETCEPHHMVRGPGYHCTTCIDFDLCFKCYPSRKLLHPSDHESWDEKGPEFEDTPDAENEDNSSDTSSSDSDSDSG</sequence>
<feature type="repeat" description="ANK" evidence="6">
    <location>
        <begin position="997"/>
        <end position="1026"/>
    </location>
</feature>
<dbReference type="SUPFAM" id="SSF57850">
    <property type="entry name" value="RING/U-box"/>
    <property type="match status" value="1"/>
</dbReference>
<evidence type="ECO:0000259" key="9">
    <source>
        <dbReference type="Pfam" id="PF24883"/>
    </source>
</evidence>
<feature type="domain" description="ZZ-type" evidence="8">
    <location>
        <begin position="1756"/>
        <end position="1775"/>
    </location>
</feature>
<feature type="repeat" description="ANK" evidence="6">
    <location>
        <begin position="1061"/>
        <end position="1093"/>
    </location>
</feature>
<feature type="repeat" description="ANK" evidence="6">
    <location>
        <begin position="1549"/>
        <end position="1577"/>
    </location>
</feature>
<evidence type="ECO:0000259" key="8">
    <source>
        <dbReference type="Pfam" id="PF00569"/>
    </source>
</evidence>
<feature type="compositionally biased region" description="Basic and acidic residues" evidence="7">
    <location>
        <begin position="1779"/>
        <end position="1791"/>
    </location>
</feature>
<dbReference type="Pfam" id="PF00569">
    <property type="entry name" value="ZZ"/>
    <property type="match status" value="1"/>
</dbReference>
<feature type="compositionally biased region" description="Low complexity" evidence="7">
    <location>
        <begin position="59"/>
        <end position="69"/>
    </location>
</feature>
<feature type="compositionally biased region" description="Acidic residues" evidence="7">
    <location>
        <begin position="1792"/>
        <end position="1804"/>
    </location>
</feature>
<dbReference type="PANTHER" id="PTHR24123:SF33">
    <property type="entry name" value="PROTEIN HOS4"/>
    <property type="match status" value="1"/>
</dbReference>
<feature type="repeat" description="ANK" evidence="6">
    <location>
        <begin position="1203"/>
        <end position="1236"/>
    </location>
</feature>
<feature type="repeat" description="ANK" evidence="6">
    <location>
        <begin position="1340"/>
        <end position="1372"/>
    </location>
</feature>
<dbReference type="Gene3D" id="3.40.50.1820">
    <property type="entry name" value="alpha/beta hydrolase"/>
    <property type="match status" value="1"/>
</dbReference>
<keyword evidence="5 6" id="KW-0040">ANK repeat</keyword>
<proteinExistence type="predicted"/>
<dbReference type="InterPro" id="IPR000433">
    <property type="entry name" value="Znf_ZZ"/>
</dbReference>